<dbReference type="KEGG" id="vg:80559306"/>
<dbReference type="EMBL" id="MN310549">
    <property type="protein sequence ID" value="QFG05120.1"/>
    <property type="molecule type" value="Genomic_DNA"/>
</dbReference>
<organism evidence="1 2">
    <name type="scientific">Gordonia phage Gibbous</name>
    <dbReference type="NCBI Taxonomy" id="2652405"/>
    <lineage>
        <taxon>Viruses</taxon>
        <taxon>Duplodnaviria</taxon>
        <taxon>Heunggongvirae</taxon>
        <taxon>Uroviricota</taxon>
        <taxon>Caudoviricetes</taxon>
        <taxon>Aziravirus</taxon>
        <taxon>Aziravirus gibbous</taxon>
    </lineage>
</organism>
<evidence type="ECO:0000313" key="1">
    <source>
        <dbReference type="EMBL" id="QFG05120.1"/>
    </source>
</evidence>
<keyword evidence="2" id="KW-1185">Reference proteome</keyword>
<dbReference type="RefSeq" id="YP_010842514.1">
    <property type="nucleotide sequence ID" value="NC_079141.1"/>
</dbReference>
<evidence type="ECO:0000313" key="2">
    <source>
        <dbReference type="Proteomes" id="UP000326272"/>
    </source>
</evidence>
<gene>
    <name evidence="1" type="primary">44</name>
    <name evidence="1" type="ORF">SEA_GIBBOUS_44</name>
</gene>
<protein>
    <submittedName>
        <fullName evidence="1">Uncharacterized protein</fullName>
    </submittedName>
</protein>
<dbReference type="Proteomes" id="UP000326272">
    <property type="component" value="Segment"/>
</dbReference>
<dbReference type="GeneID" id="80559306"/>
<sequence>MARKGTDPDPETMFNPSLYYDLPDTEYNGRGVRPILDEDSDILAASPERARQKATQRYGERCSTCFTYHKGDCL</sequence>
<proteinExistence type="predicted"/>
<reference evidence="1 2" key="1">
    <citation type="submission" date="2019-08" db="EMBL/GenBank/DDBJ databases">
        <authorList>
            <person name="Birge L.R."/>
            <person name="Bivans L.D."/>
            <person name="Blakestad S.M."/>
            <person name="Chesley E.K."/>
            <person name="Frank J.E."/>
            <person name="Hoagland S."/>
            <person name="Hultquist J."/>
            <person name="Lee N.R."/>
            <person name="Pena P.B."/>
            <person name="Ramsey E.P."/>
            <person name="Chia C."/>
            <person name="Gurney S.M.R."/>
            <person name="Garlena R.A."/>
            <person name="Russell D.A."/>
            <person name="Pope W.H."/>
            <person name="Jacobs-Sera D."/>
            <person name="Hatfull G.F."/>
        </authorList>
    </citation>
    <scope>NUCLEOTIDE SEQUENCE [LARGE SCALE GENOMIC DNA]</scope>
</reference>
<accession>A0A5J6T6Y0</accession>
<name>A0A5J6T6Y0_9CAUD</name>